<evidence type="ECO:0000256" key="1">
    <source>
        <dbReference type="ARBA" id="ARBA00022468"/>
    </source>
</evidence>
<dbReference type="InterPro" id="IPR044785">
    <property type="entry name" value="RopGAP1-5"/>
</dbReference>
<dbReference type="InterPro" id="IPR000198">
    <property type="entry name" value="RhoGAP_dom"/>
</dbReference>
<gene>
    <name evidence="3" type="ORF">BASA50_001747</name>
</gene>
<dbReference type="Gene3D" id="1.10.555.10">
    <property type="entry name" value="Rho GTPase activation protein"/>
    <property type="match status" value="1"/>
</dbReference>
<name>A0ABQ8FR89_9FUNG</name>
<dbReference type="PROSITE" id="PS50238">
    <property type="entry name" value="RHOGAP"/>
    <property type="match status" value="1"/>
</dbReference>
<accession>A0ABQ8FR89</accession>
<dbReference type="InterPro" id="IPR008936">
    <property type="entry name" value="Rho_GTPase_activation_prot"/>
</dbReference>
<reference evidence="3 4" key="1">
    <citation type="submission" date="2021-02" db="EMBL/GenBank/DDBJ databases">
        <title>Variation within the Batrachochytrium salamandrivorans European outbreak.</title>
        <authorList>
            <person name="Kelly M."/>
            <person name="Pasmans F."/>
            <person name="Shea T.P."/>
            <person name="Munoz J.F."/>
            <person name="Carranza S."/>
            <person name="Cuomo C.A."/>
            <person name="Martel A."/>
        </authorList>
    </citation>
    <scope>NUCLEOTIDE SEQUENCE [LARGE SCALE GENOMIC DNA]</scope>
    <source>
        <strain evidence="3 4">AMFP18/2</strain>
    </source>
</reference>
<proteinExistence type="predicted"/>
<comment type="caution">
    <text evidence="3">The sequence shown here is derived from an EMBL/GenBank/DDBJ whole genome shotgun (WGS) entry which is preliminary data.</text>
</comment>
<evidence type="ECO:0000313" key="3">
    <source>
        <dbReference type="EMBL" id="KAH6601222.1"/>
    </source>
</evidence>
<dbReference type="SUPFAM" id="SSF48350">
    <property type="entry name" value="GTPase activation domain, GAP"/>
    <property type="match status" value="1"/>
</dbReference>
<organism evidence="3 4">
    <name type="scientific">Batrachochytrium salamandrivorans</name>
    <dbReference type="NCBI Taxonomy" id="1357716"/>
    <lineage>
        <taxon>Eukaryota</taxon>
        <taxon>Fungi</taxon>
        <taxon>Fungi incertae sedis</taxon>
        <taxon>Chytridiomycota</taxon>
        <taxon>Chytridiomycota incertae sedis</taxon>
        <taxon>Chytridiomycetes</taxon>
        <taxon>Rhizophydiales</taxon>
        <taxon>Rhizophydiales incertae sedis</taxon>
        <taxon>Batrachochytrium</taxon>
    </lineage>
</organism>
<dbReference type="SMART" id="SM00324">
    <property type="entry name" value="RhoGAP"/>
    <property type="match status" value="1"/>
</dbReference>
<sequence length="645" mass="70764">MSYGSIHPPVSSIAALLSQFQQPPTYLPVDSSCSIHMLESTHPSHTTNSISAVGHSLRLPTTGIATRRSSGRDGSRSISVRTYACSTAAGAAAAASASETLLATGSVFADSTFDSMIPALLDPTTSYSDKQFHNGLPSPSLSSSLPSTLLLPVQLSPLPTTPHSADSCRLSISKPPSMHIPSALDIVINPASSEPTLPLLGLGTRSVSLPLPIPIHHRSCDYGFDQHLDMDLCIMDTATKLPPLPSPGLRSFSAYSTDRRSSEASIPRASTHYNYLGASSRDECDCAELIRRPSEVPLSGREMIALFGYMLSLTPSALVQFQKSARARPQESLLDCDISNLSLKFKPPHNFKPGEELSEIVTISLKGAKQSPKFTWYLPPVDERYSLSVEPTSSGRLRKTNFTFVFRLKYTTFTVLRAIVMLEVKGGYRHFFAINTESSSDIRFKPHKPARWNPSELVSDGLYIDHYRIVPNYLARLRTLLVSKSAFESFGIFREKGNPWDVETLQAKLSDGIDWDCNDVHAIATCIKLYLRDSIAPCNAIPAQSIAQCSGPACSISDQDASWEVLQTALKNDSSVWNVMLWTLDVMSYVVHESNLNQMGAKSVATAFAPNLYSLTESTSYMNVVQHLVPFLHNVLCRHMRDLRM</sequence>
<keyword evidence="1" id="KW-0343">GTPase activation</keyword>
<evidence type="ECO:0000259" key="2">
    <source>
        <dbReference type="PROSITE" id="PS50238"/>
    </source>
</evidence>
<dbReference type="EMBL" id="JAFCIX010000016">
    <property type="protein sequence ID" value="KAH6601222.1"/>
    <property type="molecule type" value="Genomic_DNA"/>
</dbReference>
<dbReference type="Proteomes" id="UP001648503">
    <property type="component" value="Unassembled WGS sequence"/>
</dbReference>
<keyword evidence="4" id="KW-1185">Reference proteome</keyword>
<evidence type="ECO:0000313" key="4">
    <source>
        <dbReference type="Proteomes" id="UP001648503"/>
    </source>
</evidence>
<feature type="domain" description="Rho-GAP" evidence="2">
    <location>
        <begin position="462"/>
        <end position="644"/>
    </location>
</feature>
<dbReference type="PANTHER" id="PTHR23177">
    <property type="entry name" value="MKIAA1688 PROTEIN"/>
    <property type="match status" value="1"/>
</dbReference>
<protein>
    <recommendedName>
        <fullName evidence="2">Rho-GAP domain-containing protein</fullName>
    </recommendedName>
</protein>
<dbReference type="Pfam" id="PF00620">
    <property type="entry name" value="RhoGAP"/>
    <property type="match status" value="1"/>
</dbReference>
<dbReference type="PANTHER" id="PTHR23177:SF35">
    <property type="entry name" value="RHO GTPASE-ACTIVATING PROTEIN GACA"/>
    <property type="match status" value="1"/>
</dbReference>